<name>A0A6A3JZF1_9STRA</name>
<evidence type="ECO:0000313" key="6">
    <source>
        <dbReference type="Proteomes" id="UP000476176"/>
    </source>
</evidence>
<reference evidence="5 6" key="1">
    <citation type="submission" date="2018-09" db="EMBL/GenBank/DDBJ databases">
        <title>Genomic investigation of the strawberry pathogen Phytophthora fragariae indicates pathogenicity is determined by transcriptional variation in three key races.</title>
        <authorList>
            <person name="Adams T.M."/>
            <person name="Armitage A.D."/>
            <person name="Sobczyk M.K."/>
            <person name="Bates H.J."/>
            <person name="Dunwell J.M."/>
            <person name="Nellist C.F."/>
            <person name="Harrison R.J."/>
        </authorList>
    </citation>
    <scope>NUCLEOTIDE SEQUENCE [LARGE SCALE GENOMIC DNA]</scope>
    <source>
        <strain evidence="4 6">BC-23</strain>
        <strain evidence="3 7">ONT-3</strain>
        <strain evidence="2 5">SCRP245</strain>
    </source>
</reference>
<keyword evidence="1" id="KW-0732">Signal</keyword>
<evidence type="ECO:0000313" key="2">
    <source>
        <dbReference type="EMBL" id="KAE8997544.1"/>
    </source>
</evidence>
<evidence type="ECO:0000256" key="1">
    <source>
        <dbReference type="SAM" id="SignalP"/>
    </source>
</evidence>
<evidence type="ECO:0000313" key="4">
    <source>
        <dbReference type="EMBL" id="KAE9216872.1"/>
    </source>
</evidence>
<dbReference type="Proteomes" id="UP000476176">
    <property type="component" value="Unassembled WGS sequence"/>
</dbReference>
<gene>
    <name evidence="4" type="ORF">PF004_g14332</name>
    <name evidence="3" type="ORF">PF010_g14992</name>
    <name evidence="2" type="ORF">PF011_g15443</name>
</gene>
<dbReference type="EMBL" id="QXGC01000909">
    <property type="protein sequence ID" value="KAE9216872.1"/>
    <property type="molecule type" value="Genomic_DNA"/>
</dbReference>
<dbReference type="Proteomes" id="UP000460718">
    <property type="component" value="Unassembled WGS sequence"/>
</dbReference>
<evidence type="ECO:0008006" key="8">
    <source>
        <dbReference type="Google" id="ProtNLM"/>
    </source>
</evidence>
<dbReference type="EMBL" id="QXFX01000955">
    <property type="protein sequence ID" value="KAE9099970.1"/>
    <property type="molecule type" value="Genomic_DNA"/>
</dbReference>
<organism evidence="2 5">
    <name type="scientific">Phytophthora fragariae</name>
    <dbReference type="NCBI Taxonomy" id="53985"/>
    <lineage>
        <taxon>Eukaryota</taxon>
        <taxon>Sar</taxon>
        <taxon>Stramenopiles</taxon>
        <taxon>Oomycota</taxon>
        <taxon>Peronosporomycetes</taxon>
        <taxon>Peronosporales</taxon>
        <taxon>Peronosporaceae</taxon>
        <taxon>Phytophthora</taxon>
    </lineage>
</organism>
<evidence type="ECO:0000313" key="3">
    <source>
        <dbReference type="EMBL" id="KAE9099970.1"/>
    </source>
</evidence>
<protein>
    <recommendedName>
        <fullName evidence="8">Secreted protein</fullName>
    </recommendedName>
</protein>
<proteinExistence type="predicted"/>
<evidence type="ECO:0000313" key="7">
    <source>
        <dbReference type="Proteomes" id="UP000488956"/>
    </source>
</evidence>
<feature type="chain" id="PRO_5036164665" description="Secreted protein" evidence="1">
    <location>
        <begin position="19"/>
        <end position="96"/>
    </location>
</feature>
<dbReference type="AlphaFoldDB" id="A0A6A3JZF1"/>
<sequence>MITYVVTIDILLYIITHAHNNMYTNVQARARSQIDLVVLRSHIWRILRSPGLEVGAKCLRFDPHTISNLPPALAYFRFHIPVFRFTRSSYLNGTGS</sequence>
<dbReference type="Proteomes" id="UP000488956">
    <property type="component" value="Unassembled WGS sequence"/>
</dbReference>
<comment type="caution">
    <text evidence="2">The sequence shown here is derived from an EMBL/GenBank/DDBJ whole genome shotgun (WGS) entry which is preliminary data.</text>
</comment>
<feature type="signal peptide" evidence="1">
    <location>
        <begin position="1"/>
        <end position="18"/>
    </location>
</feature>
<accession>A0A6A3JZF1</accession>
<evidence type="ECO:0000313" key="5">
    <source>
        <dbReference type="Proteomes" id="UP000460718"/>
    </source>
</evidence>
<dbReference type="EMBL" id="QXFW01001049">
    <property type="protein sequence ID" value="KAE8997544.1"/>
    <property type="molecule type" value="Genomic_DNA"/>
</dbReference>